<evidence type="ECO:0000313" key="5">
    <source>
        <dbReference type="EMBL" id="TYT60942.1"/>
    </source>
</evidence>
<reference evidence="5 6" key="1">
    <citation type="submission" date="2019-08" db="EMBL/GenBank/DDBJ databases">
        <title>Archaea genome.</title>
        <authorList>
            <person name="Kajale S."/>
            <person name="Shouche Y."/>
            <person name="Deshpande N."/>
            <person name="Sharma A."/>
        </authorList>
    </citation>
    <scope>NUCLEOTIDE SEQUENCE [LARGE SCALE GENOMIC DNA]</scope>
    <source>
        <strain evidence="5 6">ESP3B_9</strain>
    </source>
</reference>
<dbReference type="InterPro" id="IPR006626">
    <property type="entry name" value="PbH1"/>
</dbReference>
<dbReference type="PANTHER" id="PTHR22990:SF15">
    <property type="entry name" value="F-BOX ONLY PROTEIN 10"/>
    <property type="match status" value="1"/>
</dbReference>
<dbReference type="PANTHER" id="PTHR22990">
    <property type="entry name" value="F-BOX ONLY PROTEIN"/>
    <property type="match status" value="1"/>
</dbReference>
<keyword evidence="6" id="KW-1185">Reference proteome</keyword>
<sequence length="649" mass="69248">MKRSLSLVVVSAVLVVAAVAVGLFVVDVESTDPEPAIFDDTVSMGLALADERALEQEVELPKAQVFYSQYEYVVGYYGVETFVEAQRSPGHTQRFGYPLTVYVSDYSSTDIELDEAGQPTVDRQPAWHDAEDAWYVYGSDAVAPGGETVVPFSERDDAEAFADNHDGTVLTWEALLEAEFGADEATAVRDRVDDQHRDADQRVEDAAVLRDRPTSTVVGEDTDTVQAAIDEAPANTTVLVPDGTYEERLEIDRPLTLVGEGNVTIDGGGNGTVITSTAEGTAIVGLEIVGSGSERLGTGDLPGDDEAGDEWDETFEGNYAGGDAGIGLHTAPGSLVEDVTVDSSASGIILRRSGDSVVRNVTVSSPESPEDGHAGILSFRSPLVVEQSTVYDGQDAIYTHRSHDSVVRDNRIEGNRLGIHLMHTSDSLLADNQLSNQSNTGIYIMTGPERNAVVDNEIRNADDFALFPSGSSSYVAGNVLADSQVGLRVDATDTLYERNVIADNEIGAQTRAMLPTNQVVGNDFVDNDVHAEAGTGPLRIWSDGTGNYWQGVTSLAGERGPGGTVDRAYSPTAPVDQRLHRVDGTPTLSRAPGLEALSGLQGTVPGMRTGSIVDLAPTCEPNNPDLLEGTEWEDRAWSCDRATTLHDSP</sequence>
<comment type="caution">
    <text evidence="5">The sequence shown here is derived from an EMBL/GenBank/DDBJ whole genome shotgun (WGS) entry which is preliminary data.</text>
</comment>
<dbReference type="SUPFAM" id="SSF51126">
    <property type="entry name" value="Pectin lyase-like"/>
    <property type="match status" value="1"/>
</dbReference>
<evidence type="ECO:0000259" key="4">
    <source>
        <dbReference type="Pfam" id="PF05048"/>
    </source>
</evidence>
<evidence type="ECO:0000256" key="1">
    <source>
        <dbReference type="ARBA" id="ARBA00004906"/>
    </source>
</evidence>
<organism evidence="5 6">
    <name type="scientific">Natrialba swarupiae</name>
    <dbReference type="NCBI Taxonomy" id="2448032"/>
    <lineage>
        <taxon>Archaea</taxon>
        <taxon>Methanobacteriati</taxon>
        <taxon>Methanobacteriota</taxon>
        <taxon>Stenosarchaea group</taxon>
        <taxon>Halobacteria</taxon>
        <taxon>Halobacteriales</taxon>
        <taxon>Natrialbaceae</taxon>
        <taxon>Natrialba</taxon>
    </lineage>
</organism>
<dbReference type="NCBIfam" id="TIGR03804">
    <property type="entry name" value="para_beta_helix"/>
    <property type="match status" value="2"/>
</dbReference>
<dbReference type="InterPro" id="IPR022441">
    <property type="entry name" value="Para_beta_helix_rpt-2"/>
</dbReference>
<keyword evidence="2" id="KW-0677">Repeat</keyword>
<dbReference type="Pfam" id="PF05048">
    <property type="entry name" value="NosD"/>
    <property type="match status" value="1"/>
</dbReference>
<dbReference type="EMBL" id="VTAW01000026">
    <property type="protein sequence ID" value="TYT60942.1"/>
    <property type="molecule type" value="Genomic_DNA"/>
</dbReference>
<keyword evidence="3" id="KW-0833">Ubl conjugation pathway</keyword>
<gene>
    <name evidence="5" type="ORF">FYC77_16180</name>
</gene>
<comment type="pathway">
    <text evidence="1">Protein modification; protein ubiquitination.</text>
</comment>
<evidence type="ECO:0000256" key="2">
    <source>
        <dbReference type="ARBA" id="ARBA00022737"/>
    </source>
</evidence>
<feature type="domain" description="Periplasmic copper-binding protein NosD beta helix" evidence="4">
    <location>
        <begin position="379"/>
        <end position="551"/>
    </location>
</feature>
<evidence type="ECO:0000256" key="3">
    <source>
        <dbReference type="ARBA" id="ARBA00022786"/>
    </source>
</evidence>
<dbReference type="InterPro" id="IPR011050">
    <property type="entry name" value="Pectin_lyase_fold/virulence"/>
</dbReference>
<evidence type="ECO:0000313" key="6">
    <source>
        <dbReference type="Proteomes" id="UP000324104"/>
    </source>
</evidence>
<dbReference type="InterPro" id="IPR008719">
    <property type="entry name" value="N2O_reductase_NosL"/>
</dbReference>
<dbReference type="Gene3D" id="3.30.70.2050">
    <property type="match status" value="1"/>
</dbReference>
<accession>A0A5D5AMK1</accession>
<dbReference type="InterPro" id="IPR007742">
    <property type="entry name" value="NosD_dom"/>
</dbReference>
<proteinExistence type="predicted"/>
<dbReference type="SUPFAM" id="SSF160387">
    <property type="entry name" value="NosL/MerB-like"/>
    <property type="match status" value="1"/>
</dbReference>
<dbReference type="SMART" id="SM00710">
    <property type="entry name" value="PbH1"/>
    <property type="match status" value="6"/>
</dbReference>
<dbReference type="AlphaFoldDB" id="A0A5D5AMK1"/>
<dbReference type="Pfam" id="PF05573">
    <property type="entry name" value="NosL"/>
    <property type="match status" value="1"/>
</dbReference>
<dbReference type="InterPro" id="IPR012334">
    <property type="entry name" value="Pectin_lyas_fold"/>
</dbReference>
<dbReference type="Gene3D" id="2.160.20.10">
    <property type="entry name" value="Single-stranded right-handed beta-helix, Pectin lyase-like"/>
    <property type="match status" value="1"/>
</dbReference>
<dbReference type="InterPro" id="IPR051550">
    <property type="entry name" value="SCF-Subunits/Alg-Epimerases"/>
</dbReference>
<name>A0A5D5AMK1_9EURY</name>
<protein>
    <submittedName>
        <fullName evidence="5">Nitrous oxide reductase accessory protein NosL/NosD</fullName>
    </submittedName>
</protein>
<dbReference type="Proteomes" id="UP000324104">
    <property type="component" value="Unassembled WGS sequence"/>
</dbReference>